<evidence type="ECO:0000256" key="3">
    <source>
        <dbReference type="ARBA" id="ARBA00038471"/>
    </source>
</evidence>
<dbReference type="Proteomes" id="UP001558713">
    <property type="component" value="Unassembled WGS sequence"/>
</dbReference>
<gene>
    <name evidence="6" type="ORF">V5N11_002274</name>
</gene>
<protein>
    <recommendedName>
        <fullName evidence="5">Pectinesterase inhibitor domain-containing protein</fullName>
    </recommendedName>
</protein>
<dbReference type="InterPro" id="IPR006501">
    <property type="entry name" value="Pectinesterase_inhib_dom"/>
</dbReference>
<dbReference type="InterPro" id="IPR034086">
    <property type="entry name" value="PMEI_plant"/>
</dbReference>
<evidence type="ECO:0000256" key="4">
    <source>
        <dbReference type="SAM" id="SignalP"/>
    </source>
</evidence>
<organism evidence="6 7">
    <name type="scientific">Cardamine amara subsp. amara</name>
    <dbReference type="NCBI Taxonomy" id="228776"/>
    <lineage>
        <taxon>Eukaryota</taxon>
        <taxon>Viridiplantae</taxon>
        <taxon>Streptophyta</taxon>
        <taxon>Embryophyta</taxon>
        <taxon>Tracheophyta</taxon>
        <taxon>Spermatophyta</taxon>
        <taxon>Magnoliopsida</taxon>
        <taxon>eudicotyledons</taxon>
        <taxon>Gunneridae</taxon>
        <taxon>Pentapetalae</taxon>
        <taxon>rosids</taxon>
        <taxon>malvids</taxon>
        <taxon>Brassicales</taxon>
        <taxon>Brassicaceae</taxon>
        <taxon>Cardamineae</taxon>
        <taxon>Cardamine</taxon>
    </lineage>
</organism>
<dbReference type="PANTHER" id="PTHR36710">
    <property type="entry name" value="PECTINESTERASE INHIBITOR-LIKE"/>
    <property type="match status" value="1"/>
</dbReference>
<accession>A0ABD1BLT6</accession>
<proteinExistence type="inferred from homology"/>
<dbReference type="SMART" id="SM00856">
    <property type="entry name" value="PMEI"/>
    <property type="match status" value="1"/>
</dbReference>
<evidence type="ECO:0000313" key="6">
    <source>
        <dbReference type="EMBL" id="KAL1218167.1"/>
    </source>
</evidence>
<dbReference type="SUPFAM" id="SSF101148">
    <property type="entry name" value="Plant invertase/pectin methylesterase inhibitor"/>
    <property type="match status" value="1"/>
</dbReference>
<dbReference type="AlphaFoldDB" id="A0ABD1BLT6"/>
<dbReference type="EMBL" id="JBANAX010000223">
    <property type="protein sequence ID" value="KAL1218167.1"/>
    <property type="molecule type" value="Genomic_DNA"/>
</dbReference>
<comment type="caution">
    <text evidence="6">The sequence shown here is derived from an EMBL/GenBank/DDBJ whole genome shotgun (WGS) entry which is preliminary data.</text>
</comment>
<dbReference type="NCBIfam" id="TIGR01614">
    <property type="entry name" value="PME_inhib"/>
    <property type="match status" value="1"/>
</dbReference>
<name>A0ABD1BLT6_CARAN</name>
<feature type="domain" description="Pectinesterase inhibitor" evidence="5">
    <location>
        <begin position="35"/>
        <end position="185"/>
    </location>
</feature>
<feature type="signal peptide" evidence="4">
    <location>
        <begin position="1"/>
        <end position="28"/>
    </location>
</feature>
<dbReference type="Gene3D" id="1.20.140.40">
    <property type="entry name" value="Invertase/pectin methylesterase inhibitor family protein"/>
    <property type="match status" value="1"/>
</dbReference>
<feature type="chain" id="PRO_5044813607" description="Pectinesterase inhibitor domain-containing protein" evidence="4">
    <location>
        <begin position="29"/>
        <end position="189"/>
    </location>
</feature>
<dbReference type="PANTHER" id="PTHR36710:SF2">
    <property type="entry name" value="EMB|CAB66412.1-RELATED"/>
    <property type="match status" value="1"/>
</dbReference>
<evidence type="ECO:0000259" key="5">
    <source>
        <dbReference type="SMART" id="SM00856"/>
    </source>
</evidence>
<keyword evidence="7" id="KW-1185">Reference proteome</keyword>
<dbReference type="CDD" id="cd15797">
    <property type="entry name" value="PMEI"/>
    <property type="match status" value="1"/>
</dbReference>
<sequence>MAHSMNMNLIIITLVMISISQFPSSSDAIVDPDPSTKSLINKICKKTVDFKKCDLIVTSQLNFSHADIVTITKLTTKRALTNANGTLALIQDSLLPNATDSRDKAVFSACEIAYKAVVSRLHSAYKSMYVRDYVAMKAQHNQALRYIEVCVKRTNFFRRTPIVGANYMARLMTNISSIAGQILAPSTTS</sequence>
<comment type="similarity">
    <text evidence="3">Belongs to the PMEI family.</text>
</comment>
<keyword evidence="2" id="KW-1015">Disulfide bond</keyword>
<dbReference type="InterPro" id="IPR035513">
    <property type="entry name" value="Invertase/methylesterase_inhib"/>
</dbReference>
<evidence type="ECO:0000256" key="2">
    <source>
        <dbReference type="ARBA" id="ARBA00023157"/>
    </source>
</evidence>
<reference evidence="6 7" key="1">
    <citation type="submission" date="2024-04" db="EMBL/GenBank/DDBJ databases">
        <title>Genome assembly C_amara_ONT_v2.</title>
        <authorList>
            <person name="Yant L."/>
            <person name="Moore C."/>
            <person name="Slenker M."/>
        </authorList>
    </citation>
    <scope>NUCLEOTIDE SEQUENCE [LARGE SCALE GENOMIC DNA]</scope>
    <source>
        <tissue evidence="6">Leaf</tissue>
    </source>
</reference>
<dbReference type="InterPro" id="IPR052421">
    <property type="entry name" value="PCW_Enzyme_Inhibitor"/>
</dbReference>
<evidence type="ECO:0000256" key="1">
    <source>
        <dbReference type="ARBA" id="ARBA00022729"/>
    </source>
</evidence>
<evidence type="ECO:0000313" key="7">
    <source>
        <dbReference type="Proteomes" id="UP001558713"/>
    </source>
</evidence>
<dbReference type="Pfam" id="PF04043">
    <property type="entry name" value="PMEI"/>
    <property type="match status" value="1"/>
</dbReference>
<keyword evidence="1 4" id="KW-0732">Signal</keyword>